<evidence type="ECO:0000313" key="2">
    <source>
        <dbReference type="EMBL" id="MBL0390521.1"/>
    </source>
</evidence>
<feature type="region of interest" description="Disordered" evidence="1">
    <location>
        <begin position="12"/>
        <end position="77"/>
    </location>
</feature>
<evidence type="ECO:0000256" key="1">
    <source>
        <dbReference type="SAM" id="MobiDB-lite"/>
    </source>
</evidence>
<dbReference type="AlphaFoldDB" id="A0A936YYL7"/>
<dbReference type="EMBL" id="JAEQNE010000001">
    <property type="protein sequence ID" value="MBL0390521.1"/>
    <property type="molecule type" value="Genomic_DNA"/>
</dbReference>
<sequence length="77" mass="8860">MRRITFARYYLPPGPGRRKPYPSTWKMSPEEAAERGATEIVQGSEEVRDVPESDEEIRRAQTHYQSAGRDSVKPPQK</sequence>
<proteinExistence type="predicted"/>
<organism evidence="2 3">
    <name type="scientific">Ramlibacter monticola</name>
    <dbReference type="NCBI Taxonomy" id="1926872"/>
    <lineage>
        <taxon>Bacteria</taxon>
        <taxon>Pseudomonadati</taxon>
        <taxon>Pseudomonadota</taxon>
        <taxon>Betaproteobacteria</taxon>
        <taxon>Burkholderiales</taxon>
        <taxon>Comamonadaceae</taxon>
        <taxon>Ramlibacter</taxon>
    </lineage>
</organism>
<dbReference type="RefSeq" id="WP_201673116.1">
    <property type="nucleotide sequence ID" value="NZ_JAEQNE010000001.1"/>
</dbReference>
<comment type="caution">
    <text evidence="2">The sequence shown here is derived from an EMBL/GenBank/DDBJ whole genome shotgun (WGS) entry which is preliminary data.</text>
</comment>
<name>A0A936YYL7_9BURK</name>
<gene>
    <name evidence="2" type="ORF">JJ685_05135</name>
</gene>
<feature type="compositionally biased region" description="Basic and acidic residues" evidence="1">
    <location>
        <begin position="45"/>
        <end position="59"/>
    </location>
</feature>
<dbReference type="Proteomes" id="UP000599109">
    <property type="component" value="Unassembled WGS sequence"/>
</dbReference>
<feature type="compositionally biased region" description="Basic and acidic residues" evidence="1">
    <location>
        <begin position="28"/>
        <end position="37"/>
    </location>
</feature>
<protein>
    <submittedName>
        <fullName evidence="2">Uncharacterized protein</fullName>
    </submittedName>
</protein>
<evidence type="ECO:0000313" key="3">
    <source>
        <dbReference type="Proteomes" id="UP000599109"/>
    </source>
</evidence>
<reference evidence="2 3" key="1">
    <citation type="journal article" date="2017" name="Int. J. Syst. Evol. Microbiol.">
        <title>Ramlibacter monticola sp. nov., isolated from forest soil.</title>
        <authorList>
            <person name="Chaudhary D.K."/>
            <person name="Kim J."/>
        </authorList>
    </citation>
    <scope>NUCLEOTIDE SEQUENCE [LARGE SCALE GENOMIC DNA]</scope>
    <source>
        <strain evidence="2 3">KACC 19175</strain>
    </source>
</reference>
<accession>A0A936YYL7</accession>
<keyword evidence="3" id="KW-1185">Reference proteome</keyword>